<name>A0A974HHU1_XENLA</name>
<dbReference type="Proteomes" id="UP000694892">
    <property type="component" value="Chromosome 5S"/>
</dbReference>
<feature type="non-terminal residue" evidence="1">
    <location>
        <position position="29"/>
    </location>
</feature>
<sequence>TNVNDTATYTAVATNVHGQSSTNAAVIVR</sequence>
<evidence type="ECO:0008006" key="3">
    <source>
        <dbReference type="Google" id="ProtNLM"/>
    </source>
</evidence>
<dbReference type="AlphaFoldDB" id="A0A974HHU1"/>
<reference evidence="2" key="1">
    <citation type="journal article" date="2016" name="Nature">
        <title>Genome evolution in the allotetraploid frog Xenopus laevis.</title>
        <authorList>
            <person name="Session A.M."/>
            <person name="Uno Y."/>
            <person name="Kwon T."/>
            <person name="Chapman J.A."/>
            <person name="Toyoda A."/>
            <person name="Takahashi S."/>
            <person name="Fukui A."/>
            <person name="Hikosaka A."/>
            <person name="Suzuki A."/>
            <person name="Kondo M."/>
            <person name="van Heeringen S.J."/>
            <person name="Quigley I."/>
            <person name="Heinz S."/>
            <person name="Ogino H."/>
            <person name="Ochi H."/>
            <person name="Hellsten U."/>
            <person name="Lyons J.B."/>
            <person name="Simakov O."/>
            <person name="Putnam N."/>
            <person name="Stites J."/>
            <person name="Kuroki Y."/>
            <person name="Tanaka T."/>
            <person name="Michiue T."/>
            <person name="Watanabe M."/>
            <person name="Bogdanovic O."/>
            <person name="Lister R."/>
            <person name="Georgiou G."/>
            <person name="Paranjpe S.S."/>
            <person name="van Kruijsbergen I."/>
            <person name="Shu S."/>
            <person name="Carlson J."/>
            <person name="Kinoshita T."/>
            <person name="Ohta Y."/>
            <person name="Mawaribuchi S."/>
            <person name="Jenkins J."/>
            <person name="Grimwood J."/>
            <person name="Schmutz J."/>
            <person name="Mitros T."/>
            <person name="Mozaffari S.V."/>
            <person name="Suzuki Y."/>
            <person name="Haramoto Y."/>
            <person name="Yamamoto T.S."/>
            <person name="Takagi C."/>
            <person name="Heald R."/>
            <person name="Miller K."/>
            <person name="Haudenschild C."/>
            <person name="Kitzman J."/>
            <person name="Nakayama T."/>
            <person name="Izutsu Y."/>
            <person name="Robert J."/>
            <person name="Fortriede J."/>
            <person name="Burns K."/>
            <person name="Lotay V."/>
            <person name="Karimi K."/>
            <person name="Yasuoka Y."/>
            <person name="Dichmann D.S."/>
            <person name="Flajnik M.F."/>
            <person name="Houston D.W."/>
            <person name="Shendure J."/>
            <person name="DuPasquier L."/>
            <person name="Vize P.D."/>
            <person name="Zorn A.M."/>
            <person name="Ito M."/>
            <person name="Marcotte E.M."/>
            <person name="Wallingford J.B."/>
            <person name="Ito Y."/>
            <person name="Asashima M."/>
            <person name="Ueno N."/>
            <person name="Matsuda Y."/>
            <person name="Veenstra G.J."/>
            <person name="Fujiyama A."/>
            <person name="Harland R.M."/>
            <person name="Taira M."/>
            <person name="Rokhsar D.S."/>
        </authorList>
    </citation>
    <scope>NUCLEOTIDE SEQUENCE [LARGE SCALE GENOMIC DNA]</scope>
    <source>
        <strain evidence="2">J</strain>
    </source>
</reference>
<evidence type="ECO:0000313" key="2">
    <source>
        <dbReference type="Proteomes" id="UP000694892"/>
    </source>
</evidence>
<evidence type="ECO:0000313" key="1">
    <source>
        <dbReference type="EMBL" id="OCT78423.1"/>
    </source>
</evidence>
<organism evidence="1 2">
    <name type="scientific">Xenopus laevis</name>
    <name type="common">African clawed frog</name>
    <dbReference type="NCBI Taxonomy" id="8355"/>
    <lineage>
        <taxon>Eukaryota</taxon>
        <taxon>Metazoa</taxon>
        <taxon>Chordata</taxon>
        <taxon>Craniata</taxon>
        <taxon>Vertebrata</taxon>
        <taxon>Euteleostomi</taxon>
        <taxon>Amphibia</taxon>
        <taxon>Batrachia</taxon>
        <taxon>Anura</taxon>
        <taxon>Pipoidea</taxon>
        <taxon>Pipidae</taxon>
        <taxon>Xenopodinae</taxon>
        <taxon>Xenopus</taxon>
        <taxon>Xenopus</taxon>
    </lineage>
</organism>
<accession>A0A974HHU1</accession>
<dbReference type="EMBL" id="CM004475">
    <property type="protein sequence ID" value="OCT78423.1"/>
    <property type="molecule type" value="Genomic_DNA"/>
</dbReference>
<proteinExistence type="predicted"/>
<feature type="non-terminal residue" evidence="1">
    <location>
        <position position="1"/>
    </location>
</feature>
<gene>
    <name evidence="1" type="ORF">XELAEV_1802952313mg</name>
</gene>
<protein>
    <recommendedName>
        <fullName evidence="3">Immunoglobulin I-set domain-containing protein</fullName>
    </recommendedName>
</protein>